<name>A0AAN8RMG0_9PEZI</name>
<dbReference type="Proteomes" id="UP001313282">
    <property type="component" value="Unassembled WGS sequence"/>
</dbReference>
<dbReference type="EMBL" id="JAVHNR010000001">
    <property type="protein sequence ID" value="KAK6356697.1"/>
    <property type="molecule type" value="Genomic_DNA"/>
</dbReference>
<comment type="caution">
    <text evidence="1">The sequence shown here is derived from an EMBL/GenBank/DDBJ whole genome shotgun (WGS) entry which is preliminary data.</text>
</comment>
<evidence type="ECO:0000313" key="1">
    <source>
        <dbReference type="EMBL" id="KAK6356697.1"/>
    </source>
</evidence>
<accession>A0AAN8RMG0</accession>
<gene>
    <name evidence="1" type="ORF">TWF718_001039</name>
</gene>
<evidence type="ECO:0000313" key="2">
    <source>
        <dbReference type="Proteomes" id="UP001313282"/>
    </source>
</evidence>
<reference evidence="1 2" key="1">
    <citation type="submission" date="2019-10" db="EMBL/GenBank/DDBJ databases">
        <authorList>
            <person name="Palmer J.M."/>
        </authorList>
    </citation>
    <scope>NUCLEOTIDE SEQUENCE [LARGE SCALE GENOMIC DNA]</scope>
    <source>
        <strain evidence="1 2">TWF718</strain>
    </source>
</reference>
<protein>
    <submittedName>
        <fullName evidence="1">Uncharacterized protein</fullName>
    </submittedName>
</protein>
<keyword evidence="2" id="KW-1185">Reference proteome</keyword>
<organism evidence="1 2">
    <name type="scientific">Orbilia javanica</name>
    <dbReference type="NCBI Taxonomy" id="47235"/>
    <lineage>
        <taxon>Eukaryota</taxon>
        <taxon>Fungi</taxon>
        <taxon>Dikarya</taxon>
        <taxon>Ascomycota</taxon>
        <taxon>Pezizomycotina</taxon>
        <taxon>Orbiliomycetes</taxon>
        <taxon>Orbiliales</taxon>
        <taxon>Orbiliaceae</taxon>
        <taxon>Orbilia</taxon>
    </lineage>
</organism>
<dbReference type="AlphaFoldDB" id="A0AAN8RMG0"/>
<sequence length="143" mass="16170">MWVMVPPRLTRTTLETRGSEQKCSVKFEENAAASTGQASRCWQTQTPDITFLLGPPAPIKHLRASRNRSVQGKYPETKAGKQLSLSAITEIDGCTFLSSLIFDQILEIERHLAYSRLRLAPILREPVHQRGIPHETKNNPRFC</sequence>
<proteinExistence type="predicted"/>